<proteinExistence type="predicted"/>
<evidence type="ECO:0000256" key="2">
    <source>
        <dbReference type="SAM" id="SignalP"/>
    </source>
</evidence>
<dbReference type="OrthoDB" id="7843142at2"/>
<feature type="chain" id="PRO_5037794996" evidence="2">
    <location>
        <begin position="29"/>
        <end position="500"/>
    </location>
</feature>
<feature type="signal peptide" evidence="2">
    <location>
        <begin position="1"/>
        <end position="28"/>
    </location>
</feature>
<evidence type="ECO:0000259" key="3">
    <source>
        <dbReference type="PROSITE" id="PS51724"/>
    </source>
</evidence>
<dbReference type="InterPro" id="IPR007730">
    <property type="entry name" value="SPOR-like_dom"/>
</dbReference>
<feature type="region of interest" description="Disordered" evidence="1">
    <location>
        <begin position="368"/>
        <end position="407"/>
    </location>
</feature>
<evidence type="ECO:0000256" key="1">
    <source>
        <dbReference type="SAM" id="MobiDB-lite"/>
    </source>
</evidence>
<protein>
    <submittedName>
        <fullName evidence="4">DNA polymerase III subunit gamma and tau</fullName>
    </submittedName>
</protein>
<dbReference type="PROSITE" id="PS51724">
    <property type="entry name" value="SPOR"/>
    <property type="match status" value="1"/>
</dbReference>
<gene>
    <name evidence="4" type="ORF">PMES_00549</name>
</gene>
<name>A0A921TEE4_9RHOB</name>
<organism evidence="4 5">
    <name type="scientific">Profundibacterium mesophilum KAUST100406-0324</name>
    <dbReference type="NCBI Taxonomy" id="1037889"/>
    <lineage>
        <taxon>Bacteria</taxon>
        <taxon>Pseudomonadati</taxon>
        <taxon>Pseudomonadota</taxon>
        <taxon>Alphaproteobacteria</taxon>
        <taxon>Rhodobacterales</taxon>
        <taxon>Roseobacteraceae</taxon>
        <taxon>Profundibacterium</taxon>
    </lineage>
</organism>
<feature type="compositionally biased region" description="Low complexity" evidence="1">
    <location>
        <begin position="133"/>
        <end position="148"/>
    </location>
</feature>
<dbReference type="GO" id="GO:0042834">
    <property type="term" value="F:peptidoglycan binding"/>
    <property type="evidence" value="ECO:0007669"/>
    <property type="project" value="InterPro"/>
</dbReference>
<accession>A0A921TEE4</accession>
<dbReference type="SUPFAM" id="SSF110997">
    <property type="entry name" value="Sporulation related repeat"/>
    <property type="match status" value="1"/>
</dbReference>
<dbReference type="Gene3D" id="3.30.70.1070">
    <property type="entry name" value="Sporulation related repeat"/>
    <property type="match status" value="1"/>
</dbReference>
<feature type="domain" description="SPOR" evidence="3">
    <location>
        <begin position="423"/>
        <end position="500"/>
    </location>
</feature>
<evidence type="ECO:0000313" key="5">
    <source>
        <dbReference type="Proteomes" id="UP000698242"/>
    </source>
</evidence>
<feature type="region of interest" description="Disordered" evidence="1">
    <location>
        <begin position="130"/>
        <end position="182"/>
    </location>
</feature>
<dbReference type="Pfam" id="PF05036">
    <property type="entry name" value="SPOR"/>
    <property type="match status" value="1"/>
</dbReference>
<dbReference type="InterPro" id="IPR036680">
    <property type="entry name" value="SPOR-like_sf"/>
</dbReference>
<dbReference type="EMBL" id="APKE01000007">
    <property type="protein sequence ID" value="KAF0677232.1"/>
    <property type="molecule type" value="Genomic_DNA"/>
</dbReference>
<dbReference type="RefSeq" id="WP_159963995.1">
    <property type="nucleotide sequence ID" value="NZ_APKE01000007.1"/>
</dbReference>
<evidence type="ECO:0000313" key="4">
    <source>
        <dbReference type="EMBL" id="KAF0677232.1"/>
    </source>
</evidence>
<keyword evidence="5" id="KW-1185">Reference proteome</keyword>
<dbReference type="Proteomes" id="UP000698242">
    <property type="component" value="Unassembled WGS sequence"/>
</dbReference>
<dbReference type="AlphaFoldDB" id="A0A921TEE4"/>
<comment type="caution">
    <text evidence="4">The sequence shown here is derived from an EMBL/GenBank/DDBJ whole genome shotgun (WGS) entry which is preliminary data.</text>
</comment>
<reference evidence="4" key="1">
    <citation type="submission" date="2013-03" db="EMBL/GenBank/DDBJ databases">
        <title>Genome Sequence of the Profundibacterium mesophilum strain KAUST100406-0324T from Red Sea, a novel genus in the family Rhodobacteraceae.</title>
        <authorList>
            <person name="Essack M."/>
            <person name="Alam I."/>
            <person name="Lafi F."/>
            <person name="Alawi W."/>
            <person name="Kamanu F."/>
            <person name="Al-Suwailem A."/>
            <person name="Lee O.O."/>
            <person name="Xu Y."/>
            <person name="Bajic V."/>
            <person name="Qian P.-Y."/>
            <person name="Archer J."/>
        </authorList>
    </citation>
    <scope>NUCLEOTIDE SEQUENCE</scope>
    <source>
        <strain evidence="4">KAUST100406-0324</strain>
    </source>
</reference>
<keyword evidence="2" id="KW-0732">Signal</keyword>
<sequence length="500" mass="51832">MRLRQGTGCLVLLLAAGLAAPVAGPAAARTLQEAEQPAEYPPASYTGSQYVDSRGCVYIRAGFDDAVTWVPRVDRRRQVLCGFTPSAAGGTAVTTAPVIGAPAGTGGDLRIATDPAPAPRIVVPGGVAAPQTGAEAPGAPRAAQGAAPRVSANIPRRVAPAGSPPGVDLAPTPPAPGMARGRVVAQSSDAPVRLERAAPSTRITPAEPPRRIARAAVPAAIAPVREAAVSPASAAAPRTPPASKTRALAPRRVVGPRPGETVRVTPAEALRVPEGYKPAWSDGRLNPDRGKQTFRGALQTALVWTQTVPRKLVDPRGLDVTETYNYLVYPYTDYAKQKRDLAGGRKVVVRTSSGRMIVDRDRIRVSRQSGKTVLVPDTGARSPDRPAGRNRASGGSAPQIDQSADNPQLRAAPLSPRIAAAPAPSGGGRFVQVGAFAVPQNAHSTAARLMSKGIPARIVSQRSGGRTLDVVLAGPFREAAPLRSTLALVKRSGFPDAFAR</sequence>